<keyword evidence="12" id="KW-1185">Reference proteome</keyword>
<keyword evidence="3" id="KW-1003">Cell membrane</keyword>
<feature type="transmembrane region" description="Helical" evidence="9">
    <location>
        <begin position="48"/>
        <end position="65"/>
    </location>
</feature>
<gene>
    <name evidence="11" type="ORF">SAMN02745158_01017</name>
</gene>
<dbReference type="PANTHER" id="PTHR35011:SF2">
    <property type="entry name" value="2,3-DIKETO-L-GULONATE TRAP TRANSPORTER SMALL PERMEASE PROTEIN YIAM"/>
    <property type="match status" value="1"/>
</dbReference>
<name>A0A1M4UWP1_9CLOT</name>
<keyword evidence="5 9" id="KW-0812">Transmembrane</keyword>
<evidence type="ECO:0000256" key="9">
    <source>
        <dbReference type="SAM" id="Phobius"/>
    </source>
</evidence>
<dbReference type="AlphaFoldDB" id="A0A1M4UWP1"/>
<feature type="transmembrane region" description="Helical" evidence="9">
    <location>
        <begin position="86"/>
        <end position="114"/>
    </location>
</feature>
<comment type="subcellular location">
    <subcellularLocation>
        <location evidence="1">Cell inner membrane</location>
        <topology evidence="1">Multi-pass membrane protein</topology>
    </subcellularLocation>
</comment>
<dbReference type="InterPro" id="IPR007387">
    <property type="entry name" value="TRAP_DctQ"/>
</dbReference>
<dbReference type="GO" id="GO:0022857">
    <property type="term" value="F:transmembrane transporter activity"/>
    <property type="evidence" value="ECO:0007669"/>
    <property type="project" value="TreeGrafter"/>
</dbReference>
<dbReference type="GO" id="GO:0015740">
    <property type="term" value="P:C4-dicarboxylate transport"/>
    <property type="evidence" value="ECO:0007669"/>
    <property type="project" value="TreeGrafter"/>
</dbReference>
<feature type="transmembrane region" description="Helical" evidence="9">
    <location>
        <begin position="126"/>
        <end position="143"/>
    </location>
</feature>
<evidence type="ECO:0000256" key="4">
    <source>
        <dbReference type="ARBA" id="ARBA00022519"/>
    </source>
</evidence>
<keyword evidence="7 9" id="KW-0472">Membrane</keyword>
<dbReference type="Pfam" id="PF04290">
    <property type="entry name" value="DctQ"/>
    <property type="match status" value="1"/>
</dbReference>
<evidence type="ECO:0000256" key="2">
    <source>
        <dbReference type="ARBA" id="ARBA00022448"/>
    </source>
</evidence>
<dbReference type="RefSeq" id="WP_072849540.1">
    <property type="nucleotide sequence ID" value="NZ_FQVI01000003.1"/>
</dbReference>
<keyword evidence="2" id="KW-0813">Transport</keyword>
<evidence type="ECO:0000256" key="8">
    <source>
        <dbReference type="ARBA" id="ARBA00038436"/>
    </source>
</evidence>
<protein>
    <submittedName>
        <fullName evidence="11">TRAP-type C4-dicarboxylate transport system, small permease component</fullName>
    </submittedName>
</protein>
<dbReference type="InterPro" id="IPR055348">
    <property type="entry name" value="DctQ"/>
</dbReference>
<evidence type="ECO:0000256" key="6">
    <source>
        <dbReference type="ARBA" id="ARBA00022989"/>
    </source>
</evidence>
<reference evidence="11 12" key="1">
    <citation type="submission" date="2016-11" db="EMBL/GenBank/DDBJ databases">
        <authorList>
            <person name="Jaros S."/>
            <person name="Januszkiewicz K."/>
            <person name="Wedrychowicz H."/>
        </authorList>
    </citation>
    <scope>NUCLEOTIDE SEQUENCE [LARGE SCALE GENOMIC DNA]</scope>
    <source>
        <strain evidence="11 12">DSM 17459</strain>
    </source>
</reference>
<evidence type="ECO:0000259" key="10">
    <source>
        <dbReference type="Pfam" id="PF04290"/>
    </source>
</evidence>
<evidence type="ECO:0000256" key="1">
    <source>
        <dbReference type="ARBA" id="ARBA00004429"/>
    </source>
</evidence>
<evidence type="ECO:0000256" key="5">
    <source>
        <dbReference type="ARBA" id="ARBA00022692"/>
    </source>
</evidence>
<evidence type="ECO:0000313" key="11">
    <source>
        <dbReference type="EMBL" id="SHE61161.1"/>
    </source>
</evidence>
<feature type="transmembrane region" description="Helical" evidence="9">
    <location>
        <begin position="15"/>
        <end position="36"/>
    </location>
</feature>
<evidence type="ECO:0000256" key="3">
    <source>
        <dbReference type="ARBA" id="ARBA00022475"/>
    </source>
</evidence>
<keyword evidence="4" id="KW-0997">Cell inner membrane</keyword>
<dbReference type="PROSITE" id="PS51257">
    <property type="entry name" value="PROKAR_LIPOPROTEIN"/>
    <property type="match status" value="1"/>
</dbReference>
<dbReference type="PANTHER" id="PTHR35011">
    <property type="entry name" value="2,3-DIKETO-L-GULONATE TRAP TRANSPORTER SMALL PERMEASE PROTEIN YIAM"/>
    <property type="match status" value="1"/>
</dbReference>
<evidence type="ECO:0000313" key="12">
    <source>
        <dbReference type="Proteomes" id="UP000184245"/>
    </source>
</evidence>
<dbReference type="OrthoDB" id="45144at2"/>
<feature type="domain" description="Tripartite ATP-independent periplasmic transporters DctQ component" evidence="10">
    <location>
        <begin position="27"/>
        <end position="152"/>
    </location>
</feature>
<accession>A0A1M4UWP1</accession>
<keyword evidence="6 9" id="KW-1133">Transmembrane helix</keyword>
<organism evidence="11 12">
    <name type="scientific">Lactonifactor longoviformis DSM 17459</name>
    <dbReference type="NCBI Taxonomy" id="1122155"/>
    <lineage>
        <taxon>Bacteria</taxon>
        <taxon>Bacillati</taxon>
        <taxon>Bacillota</taxon>
        <taxon>Clostridia</taxon>
        <taxon>Eubacteriales</taxon>
        <taxon>Clostridiaceae</taxon>
        <taxon>Lactonifactor</taxon>
    </lineage>
</organism>
<dbReference type="Proteomes" id="UP000184245">
    <property type="component" value="Unassembled WGS sequence"/>
</dbReference>
<evidence type="ECO:0000256" key="7">
    <source>
        <dbReference type="ARBA" id="ARBA00023136"/>
    </source>
</evidence>
<sequence length="169" mass="19181">MKLLKWLDKNFEEMLITLFMAWFTFSCIWQVIARFILQNSVAWTEETAKYLFIWMTFIGAAVASKKNLHVRVDILEHLVKGRARKYLGIICKVIFMGFTVIAAAVGIVVCQGLIRQPQSSPVLGLPMVWVYAALPVGMGLTTLRQLQNIILELLAMRRGRCSEKEKGGC</sequence>
<proteinExistence type="inferred from homology"/>
<comment type="similarity">
    <text evidence="8">Belongs to the TRAP transporter small permease family.</text>
</comment>
<dbReference type="EMBL" id="FQVI01000003">
    <property type="protein sequence ID" value="SHE61161.1"/>
    <property type="molecule type" value="Genomic_DNA"/>
</dbReference>
<dbReference type="STRING" id="1122155.SAMN02745158_01017"/>
<dbReference type="GO" id="GO:0005886">
    <property type="term" value="C:plasma membrane"/>
    <property type="evidence" value="ECO:0007669"/>
    <property type="project" value="UniProtKB-SubCell"/>
</dbReference>